<keyword evidence="2" id="KW-1185">Reference proteome</keyword>
<organism evidence="1 2">
    <name type="scientific">Gibberella nygamai</name>
    <name type="common">Bean root rot disease fungus</name>
    <name type="synonym">Fusarium nygamai</name>
    <dbReference type="NCBI Taxonomy" id="42673"/>
    <lineage>
        <taxon>Eukaryota</taxon>
        <taxon>Fungi</taxon>
        <taxon>Dikarya</taxon>
        <taxon>Ascomycota</taxon>
        <taxon>Pezizomycotina</taxon>
        <taxon>Sordariomycetes</taxon>
        <taxon>Hypocreomycetidae</taxon>
        <taxon>Hypocreales</taxon>
        <taxon>Nectriaceae</taxon>
        <taxon>Fusarium</taxon>
        <taxon>Fusarium fujikuroi species complex</taxon>
    </lineage>
</organism>
<evidence type="ECO:0000313" key="1">
    <source>
        <dbReference type="EMBL" id="PNP61311.1"/>
    </source>
</evidence>
<dbReference type="EMBL" id="MTQA01000307">
    <property type="protein sequence ID" value="PNP61311.1"/>
    <property type="molecule type" value="Genomic_DNA"/>
</dbReference>
<evidence type="ECO:0000313" key="2">
    <source>
        <dbReference type="Proteomes" id="UP000236664"/>
    </source>
</evidence>
<proteinExistence type="predicted"/>
<dbReference type="Proteomes" id="UP000236664">
    <property type="component" value="Unassembled WGS sequence"/>
</dbReference>
<accession>A0A2K0UU74</accession>
<dbReference type="AlphaFoldDB" id="A0A2K0UU74"/>
<reference evidence="1 2" key="1">
    <citation type="submission" date="2017-06" db="EMBL/GenBank/DDBJ databases">
        <title>Genome of Fusarium nygamai isolate CS10214.</title>
        <authorList>
            <person name="Gardiner D.M."/>
            <person name="Obanor F."/>
            <person name="Kazan K."/>
        </authorList>
    </citation>
    <scope>NUCLEOTIDE SEQUENCE [LARGE SCALE GENOMIC DNA]</scope>
    <source>
        <strain evidence="1 2">CS10214</strain>
    </source>
</reference>
<comment type="caution">
    <text evidence="1">The sequence shown here is derived from an EMBL/GenBank/DDBJ whole genome shotgun (WGS) entry which is preliminary data.</text>
</comment>
<name>A0A2K0UU74_GIBNY</name>
<gene>
    <name evidence="1" type="ORF">FNYG_13997</name>
</gene>
<sequence length="62" mass="6976">MVDEVFKTAGVNKVDALLCFNKFVERPIQGKPFSASTIGEYKDWKSVRKYVDLALSPARIPT</sequence>
<protein>
    <submittedName>
        <fullName evidence="1">Uncharacterized protein</fullName>
    </submittedName>
</protein>
<dbReference type="OrthoDB" id="5094083at2759"/>